<dbReference type="Proteomes" id="UP000258927">
    <property type="component" value="Chromosome"/>
</dbReference>
<name>A0A2R4MBX3_9HYPH</name>
<dbReference type="KEGG" id="mmyr:MXMO3_00913"/>
<accession>A0A2R4MBX3</accession>
<sequence>MTEIITLKQICEELKIDPREAREKLRTAARDKKNYPALAAHKPRTPWQWVKGSDGEKEVRIALPKDDIGK</sequence>
<reference evidence="1 2" key="1">
    <citation type="submission" date="2017-05" db="EMBL/GenBank/DDBJ databases">
        <title>Genome Analysis of Maritalea myrionectae HL2708#5.</title>
        <authorList>
            <consortium name="Cotde Inc.-PKNU"/>
            <person name="Jang D."/>
            <person name="Oh H.-M."/>
        </authorList>
    </citation>
    <scope>NUCLEOTIDE SEQUENCE [LARGE SCALE GENOMIC DNA]</scope>
    <source>
        <strain evidence="1 2">HL2708#5</strain>
    </source>
</reference>
<dbReference type="RefSeq" id="WP_117395084.1">
    <property type="nucleotide sequence ID" value="NZ_CP021330.1"/>
</dbReference>
<protein>
    <submittedName>
        <fullName evidence="1">Uncharacterized protein</fullName>
    </submittedName>
</protein>
<dbReference type="STRING" id="1122213.GCA_000423365_01880"/>
<dbReference type="EMBL" id="CP021330">
    <property type="protein sequence ID" value="AVX03444.1"/>
    <property type="molecule type" value="Genomic_DNA"/>
</dbReference>
<evidence type="ECO:0000313" key="2">
    <source>
        <dbReference type="Proteomes" id="UP000258927"/>
    </source>
</evidence>
<evidence type="ECO:0000313" key="1">
    <source>
        <dbReference type="EMBL" id="AVX03444.1"/>
    </source>
</evidence>
<organism evidence="1 2">
    <name type="scientific">Maritalea myrionectae</name>
    <dbReference type="NCBI Taxonomy" id="454601"/>
    <lineage>
        <taxon>Bacteria</taxon>
        <taxon>Pseudomonadati</taxon>
        <taxon>Pseudomonadota</taxon>
        <taxon>Alphaproteobacteria</taxon>
        <taxon>Hyphomicrobiales</taxon>
        <taxon>Devosiaceae</taxon>
        <taxon>Maritalea</taxon>
    </lineage>
</organism>
<dbReference type="AlphaFoldDB" id="A0A2R4MBX3"/>
<proteinExistence type="predicted"/>
<keyword evidence="2" id="KW-1185">Reference proteome</keyword>
<gene>
    <name evidence="1" type="ORF">MXMO3_00913</name>
</gene>